<name>A0ACC1YR10_MELAZ</name>
<keyword evidence="2" id="KW-1185">Reference proteome</keyword>
<protein>
    <submittedName>
        <fullName evidence="1">Receptor protein kinase</fullName>
    </submittedName>
</protein>
<evidence type="ECO:0000313" key="1">
    <source>
        <dbReference type="EMBL" id="KAJ4726201.1"/>
    </source>
</evidence>
<reference evidence="1 2" key="1">
    <citation type="journal article" date="2023" name="Science">
        <title>Complex scaffold remodeling in plant triterpene biosynthesis.</title>
        <authorList>
            <person name="De La Pena R."/>
            <person name="Hodgson H."/>
            <person name="Liu J.C."/>
            <person name="Stephenson M.J."/>
            <person name="Martin A.C."/>
            <person name="Owen C."/>
            <person name="Harkess A."/>
            <person name="Leebens-Mack J."/>
            <person name="Jimenez L.E."/>
            <person name="Osbourn A."/>
            <person name="Sattely E.S."/>
        </authorList>
    </citation>
    <scope>NUCLEOTIDE SEQUENCE [LARGE SCALE GENOMIC DNA]</scope>
    <source>
        <strain evidence="2">cv. JPN11</strain>
        <tissue evidence="1">Leaf</tissue>
    </source>
</reference>
<organism evidence="1 2">
    <name type="scientific">Melia azedarach</name>
    <name type="common">Chinaberry tree</name>
    <dbReference type="NCBI Taxonomy" id="155640"/>
    <lineage>
        <taxon>Eukaryota</taxon>
        <taxon>Viridiplantae</taxon>
        <taxon>Streptophyta</taxon>
        <taxon>Embryophyta</taxon>
        <taxon>Tracheophyta</taxon>
        <taxon>Spermatophyta</taxon>
        <taxon>Magnoliopsida</taxon>
        <taxon>eudicotyledons</taxon>
        <taxon>Gunneridae</taxon>
        <taxon>Pentapetalae</taxon>
        <taxon>rosids</taxon>
        <taxon>malvids</taxon>
        <taxon>Sapindales</taxon>
        <taxon>Meliaceae</taxon>
        <taxon>Melia</taxon>
    </lineage>
</organism>
<proteinExistence type="predicted"/>
<dbReference type="Proteomes" id="UP001164539">
    <property type="component" value="Chromosome 2"/>
</dbReference>
<sequence length="462" mass="51524">MLCKNSPKTPDRVVWVAIRDNPSFDKLIVGLLANNSLPELCLTTFSLDCKNGDTFLKLAGITLSKSKVSIYESVSYLNKCEADWSNNCSCRAYSSFKVSGGTTGCLMWFLDLNEVGKDHEYDVMPGSSSTEKKRRIAILVVSIFAAIFILALIFYIIWKKTQTKVVHFTGQKNGMEDLEVTFFDLSTIRIATKNFSEENLIGAGGFGPVYKGKLCGEEIAVKMLSENSRQDPKKAALLTWQKRFDIVLGIVRGLLYLHQDSKVQIVHRDLKASNILLDDDLNPKISDFGLARIFSVDDEVIKTNRIIGTYGYMSPEYAINGKFSVKSDVFSFGVLLLEIVSGKRNRGFSHPDHHCNLLGHAWLLWNESRALELLDPCLQYSFVESEVLQCIHIGLLCVQQFAENRPAMSSVVLMLANLGATLPQPKQPGFFTEGRCVDTEAKSTMLEPSNVNSLTITVLQGR</sequence>
<gene>
    <name evidence="1" type="ORF">OWV82_004952</name>
</gene>
<keyword evidence="1" id="KW-0808">Transferase</keyword>
<keyword evidence="1" id="KW-0675">Receptor</keyword>
<keyword evidence="1" id="KW-0418">Kinase</keyword>
<dbReference type="EMBL" id="CM051395">
    <property type="protein sequence ID" value="KAJ4726201.1"/>
    <property type="molecule type" value="Genomic_DNA"/>
</dbReference>
<accession>A0ACC1YR10</accession>
<evidence type="ECO:0000313" key="2">
    <source>
        <dbReference type="Proteomes" id="UP001164539"/>
    </source>
</evidence>
<comment type="caution">
    <text evidence="1">The sequence shown here is derived from an EMBL/GenBank/DDBJ whole genome shotgun (WGS) entry which is preliminary data.</text>
</comment>